<dbReference type="Proteomes" id="UP000181981">
    <property type="component" value="Unassembled WGS sequence"/>
</dbReference>
<evidence type="ECO:0000313" key="1">
    <source>
        <dbReference type="EMBL" id="AHW61876.1"/>
    </source>
</evidence>
<dbReference type="Proteomes" id="UP000023772">
    <property type="component" value="Chromosome"/>
</dbReference>
<accession>X5E5I1</accession>
<dbReference type="RefSeq" id="WP_038557987.1">
    <property type="nucleotide sequence ID" value="NZ_FOHT01000007.1"/>
</dbReference>
<name>X5E5I1_9BACT</name>
<gene>
    <name evidence="1" type="ORF">FH5T_10130</name>
    <name evidence="2" type="ORF">SAMN05444285_107122</name>
</gene>
<evidence type="ECO:0000313" key="3">
    <source>
        <dbReference type="Proteomes" id="UP000023772"/>
    </source>
</evidence>
<sequence>MTEQELFEHLNAWENIEVVAASILNDPEQFHTLVQLALNDTRQKSWRAAYLVDKIHDEKPELLQPYLRALIGQLETEMNASKRRHWLKLISMNALPKEHIGFLFDYCIEAFTSGSEAVAVRVHAMQILFNISELEPDLKPEVLQIIEQEMEFHPTAGIRSRGKKLATKLFKQIQRNSG</sequence>
<dbReference type="OrthoDB" id="979487at2"/>
<protein>
    <recommendedName>
        <fullName evidence="5">HEAT repeat-containing protein</fullName>
    </recommendedName>
</protein>
<evidence type="ECO:0008006" key="5">
    <source>
        <dbReference type="Google" id="ProtNLM"/>
    </source>
</evidence>
<dbReference type="eggNOG" id="ENOG5032UZZ">
    <property type="taxonomic scope" value="Bacteria"/>
</dbReference>
<reference evidence="2 4" key="2">
    <citation type="submission" date="2016-10" db="EMBL/GenBank/DDBJ databases">
        <authorList>
            <person name="de Groot N.N."/>
        </authorList>
    </citation>
    <scope>NUCLEOTIDE SEQUENCE [LARGE SCALE GENOMIC DNA]</scope>
    <source>
        <strain evidence="2 4">DSM 25947</strain>
    </source>
</reference>
<dbReference type="EMBL" id="FOHT01000007">
    <property type="protein sequence ID" value="SET19024.1"/>
    <property type="molecule type" value="Genomic_DNA"/>
</dbReference>
<proteinExistence type="predicted"/>
<evidence type="ECO:0000313" key="4">
    <source>
        <dbReference type="Proteomes" id="UP000181981"/>
    </source>
</evidence>
<organism evidence="2 4">
    <name type="scientific">Draconibacterium orientale</name>
    <dbReference type="NCBI Taxonomy" id="1168034"/>
    <lineage>
        <taxon>Bacteria</taxon>
        <taxon>Pseudomonadati</taxon>
        <taxon>Bacteroidota</taxon>
        <taxon>Bacteroidia</taxon>
        <taxon>Marinilabiliales</taxon>
        <taxon>Prolixibacteraceae</taxon>
        <taxon>Draconibacterium</taxon>
    </lineage>
</organism>
<dbReference type="InterPro" id="IPR016024">
    <property type="entry name" value="ARM-type_fold"/>
</dbReference>
<reference evidence="1 3" key="1">
    <citation type="submission" date="2014-03" db="EMBL/GenBank/DDBJ databases">
        <title>Complete genome sequence of a deeply braunched marine Bacteroidia bacterium Draconibacterium orientale type strain FH5T.</title>
        <authorList>
            <person name="Li X."/>
            <person name="Wang X."/>
            <person name="Xie Z."/>
            <person name="Du Z."/>
            <person name="Chen G."/>
        </authorList>
    </citation>
    <scope>NUCLEOTIDE SEQUENCE [LARGE SCALE GENOMIC DNA]</scope>
    <source>
        <strain evidence="1 3">FH5</strain>
    </source>
</reference>
<dbReference type="KEGG" id="dori:FH5T_10130"/>
<dbReference type="AlphaFoldDB" id="X5E5I1"/>
<dbReference type="STRING" id="1168034.FH5T_10130"/>
<keyword evidence="3" id="KW-1185">Reference proteome</keyword>
<dbReference type="HOGENOM" id="CLU_1508327_0_0_10"/>
<dbReference type="EMBL" id="CP007451">
    <property type="protein sequence ID" value="AHW61876.1"/>
    <property type="molecule type" value="Genomic_DNA"/>
</dbReference>
<dbReference type="SUPFAM" id="SSF48371">
    <property type="entry name" value="ARM repeat"/>
    <property type="match status" value="1"/>
</dbReference>
<evidence type="ECO:0000313" key="2">
    <source>
        <dbReference type="EMBL" id="SET19024.1"/>
    </source>
</evidence>